<dbReference type="CDD" id="cd18186">
    <property type="entry name" value="BTB_POZ_ZBTB_KLHL-like"/>
    <property type="match status" value="1"/>
</dbReference>
<dbReference type="Gene3D" id="3.30.710.10">
    <property type="entry name" value="Potassium Channel Kv1.1, Chain A"/>
    <property type="match status" value="1"/>
</dbReference>
<dbReference type="InParanoid" id="A0A1V8TTP3"/>
<dbReference type="InterPro" id="IPR000210">
    <property type="entry name" value="BTB/POZ_dom"/>
</dbReference>
<sequence length="99" mass="11174">MTCNAPPAKRPKLDFADTITVRVGLTPDTKLYVIPCKTFAARSDFFKAALSSQWRTSDAPVDLGDVEIDTFESYVHVVFYDEIDIVNVEQWTDIKSVEL</sequence>
<dbReference type="SUPFAM" id="SSF54695">
    <property type="entry name" value="POZ domain"/>
    <property type="match status" value="1"/>
</dbReference>
<dbReference type="PROSITE" id="PS50097">
    <property type="entry name" value="BTB"/>
    <property type="match status" value="1"/>
</dbReference>
<evidence type="ECO:0000259" key="1">
    <source>
        <dbReference type="PROSITE" id="PS50097"/>
    </source>
</evidence>
<gene>
    <name evidence="2" type="ORF">B0A48_00085</name>
</gene>
<accession>A0A1V8TTP3</accession>
<dbReference type="OrthoDB" id="3640545at2759"/>
<reference evidence="3" key="1">
    <citation type="submission" date="2017-03" db="EMBL/GenBank/DDBJ databases">
        <title>Genomes of endolithic fungi from Antarctica.</title>
        <authorList>
            <person name="Coleine C."/>
            <person name="Masonjones S."/>
            <person name="Stajich J.E."/>
        </authorList>
    </citation>
    <scope>NUCLEOTIDE SEQUENCE [LARGE SCALE GENOMIC DNA]</scope>
    <source>
        <strain evidence="3">CCFEE 5527</strain>
    </source>
</reference>
<comment type="caution">
    <text evidence="2">The sequence shown here is derived from an EMBL/GenBank/DDBJ whole genome shotgun (WGS) entry which is preliminary data.</text>
</comment>
<evidence type="ECO:0000313" key="3">
    <source>
        <dbReference type="Proteomes" id="UP000192596"/>
    </source>
</evidence>
<evidence type="ECO:0000313" key="2">
    <source>
        <dbReference type="EMBL" id="OQO14704.1"/>
    </source>
</evidence>
<feature type="domain" description="BTB" evidence="1">
    <location>
        <begin position="17"/>
        <end position="87"/>
    </location>
</feature>
<dbReference type="Proteomes" id="UP000192596">
    <property type="component" value="Unassembled WGS sequence"/>
</dbReference>
<name>A0A1V8TTP3_9PEZI</name>
<dbReference type="AlphaFoldDB" id="A0A1V8TTP3"/>
<protein>
    <recommendedName>
        <fullName evidence="1">BTB domain-containing protein</fullName>
    </recommendedName>
</protein>
<organism evidence="2 3">
    <name type="scientific">Cryoendolithus antarcticus</name>
    <dbReference type="NCBI Taxonomy" id="1507870"/>
    <lineage>
        <taxon>Eukaryota</taxon>
        <taxon>Fungi</taxon>
        <taxon>Dikarya</taxon>
        <taxon>Ascomycota</taxon>
        <taxon>Pezizomycotina</taxon>
        <taxon>Dothideomycetes</taxon>
        <taxon>Dothideomycetidae</taxon>
        <taxon>Cladosporiales</taxon>
        <taxon>Cladosporiaceae</taxon>
        <taxon>Cryoendolithus</taxon>
    </lineage>
</organism>
<dbReference type="EMBL" id="NAJO01000001">
    <property type="protein sequence ID" value="OQO14704.1"/>
    <property type="molecule type" value="Genomic_DNA"/>
</dbReference>
<dbReference type="InterPro" id="IPR011333">
    <property type="entry name" value="SKP1/BTB/POZ_sf"/>
</dbReference>
<proteinExistence type="predicted"/>
<keyword evidence="3" id="KW-1185">Reference proteome</keyword>